<sequence>MKKILCCAVFVSLATSAHATRPECQSLADKLDNIQAQQRLGYGAEKGKKLAEREKKAREKWWNCQNKRTKNKRKVKKKKQDTPSQASEKSNSLLSHPTGPLTNTIRISSKYKGRKQQMWLDYYQQPEQCEKPKRLNIFAFCMEDRQKQQQEFEQELLANKE</sequence>
<reference evidence="3" key="1">
    <citation type="journal article" date="2014" name="Int. J. Syst. Evol. Microbiol.">
        <title>Complete genome sequence of Corynebacterium casei LMG S-19264T (=DSM 44701T), isolated from a smear-ripened cheese.</title>
        <authorList>
            <consortium name="US DOE Joint Genome Institute (JGI-PGF)"/>
            <person name="Walter F."/>
            <person name="Albersmeier A."/>
            <person name="Kalinowski J."/>
            <person name="Ruckert C."/>
        </authorList>
    </citation>
    <scope>NUCLEOTIDE SEQUENCE</scope>
    <source>
        <strain evidence="3">KCTC 42731</strain>
    </source>
</reference>
<name>A0A919BA43_9GAMM</name>
<feature type="signal peptide" evidence="2">
    <location>
        <begin position="1"/>
        <end position="19"/>
    </location>
</feature>
<feature type="compositionally biased region" description="Basic residues" evidence="1">
    <location>
        <begin position="67"/>
        <end position="79"/>
    </location>
</feature>
<evidence type="ECO:0000313" key="3">
    <source>
        <dbReference type="EMBL" id="GHF78183.1"/>
    </source>
</evidence>
<evidence type="ECO:0000313" key="4">
    <source>
        <dbReference type="Proteomes" id="UP000623842"/>
    </source>
</evidence>
<feature type="compositionally biased region" description="Polar residues" evidence="1">
    <location>
        <begin position="82"/>
        <end position="105"/>
    </location>
</feature>
<keyword evidence="4" id="KW-1185">Reference proteome</keyword>
<evidence type="ECO:0008006" key="5">
    <source>
        <dbReference type="Google" id="ProtNLM"/>
    </source>
</evidence>
<keyword evidence="2" id="KW-0732">Signal</keyword>
<dbReference type="Proteomes" id="UP000623842">
    <property type="component" value="Unassembled WGS sequence"/>
</dbReference>
<dbReference type="EMBL" id="BNCK01000001">
    <property type="protein sequence ID" value="GHF78183.1"/>
    <property type="molecule type" value="Genomic_DNA"/>
</dbReference>
<accession>A0A919BA43</accession>
<dbReference type="RefSeq" id="WP_189766814.1">
    <property type="nucleotide sequence ID" value="NZ_BNCK01000001.1"/>
</dbReference>
<gene>
    <name evidence="3" type="ORF">GCM10017161_01530</name>
</gene>
<reference evidence="3" key="2">
    <citation type="submission" date="2020-09" db="EMBL/GenBank/DDBJ databases">
        <authorList>
            <person name="Sun Q."/>
            <person name="Kim S."/>
        </authorList>
    </citation>
    <scope>NUCLEOTIDE SEQUENCE</scope>
    <source>
        <strain evidence="3">KCTC 42731</strain>
    </source>
</reference>
<evidence type="ECO:0000256" key="2">
    <source>
        <dbReference type="SAM" id="SignalP"/>
    </source>
</evidence>
<organism evidence="3 4">
    <name type="scientific">Thalassotalea marina</name>
    <dbReference type="NCBI Taxonomy" id="1673741"/>
    <lineage>
        <taxon>Bacteria</taxon>
        <taxon>Pseudomonadati</taxon>
        <taxon>Pseudomonadota</taxon>
        <taxon>Gammaproteobacteria</taxon>
        <taxon>Alteromonadales</taxon>
        <taxon>Colwelliaceae</taxon>
        <taxon>Thalassotalea</taxon>
    </lineage>
</organism>
<dbReference type="AlphaFoldDB" id="A0A919BA43"/>
<protein>
    <recommendedName>
        <fullName evidence="5">Secreted protein</fullName>
    </recommendedName>
</protein>
<evidence type="ECO:0000256" key="1">
    <source>
        <dbReference type="SAM" id="MobiDB-lite"/>
    </source>
</evidence>
<proteinExistence type="predicted"/>
<feature type="region of interest" description="Disordered" evidence="1">
    <location>
        <begin position="58"/>
        <end position="105"/>
    </location>
</feature>
<comment type="caution">
    <text evidence="3">The sequence shown here is derived from an EMBL/GenBank/DDBJ whole genome shotgun (WGS) entry which is preliminary data.</text>
</comment>
<feature type="chain" id="PRO_5037433282" description="Secreted protein" evidence="2">
    <location>
        <begin position="20"/>
        <end position="161"/>
    </location>
</feature>